<keyword evidence="1" id="KW-1133">Transmembrane helix</keyword>
<evidence type="ECO:0008006" key="4">
    <source>
        <dbReference type="Google" id="ProtNLM"/>
    </source>
</evidence>
<dbReference type="PANTHER" id="PTHR22939">
    <property type="entry name" value="SERINE PROTEASE FAMILY S1C HTRA-RELATED"/>
    <property type="match status" value="1"/>
</dbReference>
<gene>
    <name evidence="2" type="ORF">A3A08_00620</name>
</gene>
<name>A0A1G2EBZ1_9BACT</name>
<dbReference type="AlphaFoldDB" id="A0A1G2EBZ1"/>
<evidence type="ECO:0000313" key="3">
    <source>
        <dbReference type="Proteomes" id="UP000176406"/>
    </source>
</evidence>
<dbReference type="EMBL" id="MHMG01000020">
    <property type="protein sequence ID" value="OGZ23316.1"/>
    <property type="molecule type" value="Genomic_DNA"/>
</dbReference>
<keyword evidence="1" id="KW-0472">Membrane</keyword>
<dbReference type="Proteomes" id="UP000176406">
    <property type="component" value="Unassembled WGS sequence"/>
</dbReference>
<dbReference type="InterPro" id="IPR009003">
    <property type="entry name" value="Peptidase_S1_PA"/>
</dbReference>
<sequence length="227" mass="24394">MTAVAKNIFKILAIFILGIGGGIFADQILSIYFNPVSPAGNDIYITERKEIFIQENTALENAVEKTEKAVIGIKTLLESGEVLEGSGLVVTSDGLVVTLAGLVPQGSVFSFYVSGSSTAYQILKRDLKENLALIKIDKNNLSTLSFADLEKIKLGERVFLAGVGAVNEGIIRSFNENLIETNIFEEGRLAGSPLFNIKGEVLGINTISNKGRVLTIPVSKVKTFIGL</sequence>
<comment type="caution">
    <text evidence="2">The sequence shown here is derived from an EMBL/GenBank/DDBJ whole genome shotgun (WGS) entry which is preliminary data.</text>
</comment>
<proteinExistence type="predicted"/>
<organism evidence="2 3">
    <name type="scientific">Candidatus Nealsonbacteria bacterium RIFCSPLOWO2_01_FULL_41_9</name>
    <dbReference type="NCBI Taxonomy" id="1801671"/>
    <lineage>
        <taxon>Bacteria</taxon>
        <taxon>Candidatus Nealsoniibacteriota</taxon>
    </lineage>
</organism>
<dbReference type="Gene3D" id="2.40.10.10">
    <property type="entry name" value="Trypsin-like serine proteases"/>
    <property type="match status" value="2"/>
</dbReference>
<evidence type="ECO:0000313" key="2">
    <source>
        <dbReference type="EMBL" id="OGZ23316.1"/>
    </source>
</evidence>
<reference evidence="2 3" key="1">
    <citation type="journal article" date="2016" name="Nat. Commun.">
        <title>Thousands of microbial genomes shed light on interconnected biogeochemical processes in an aquifer system.</title>
        <authorList>
            <person name="Anantharaman K."/>
            <person name="Brown C.T."/>
            <person name="Hug L.A."/>
            <person name="Sharon I."/>
            <person name="Castelle C.J."/>
            <person name="Probst A.J."/>
            <person name="Thomas B.C."/>
            <person name="Singh A."/>
            <person name="Wilkins M.J."/>
            <person name="Karaoz U."/>
            <person name="Brodie E.L."/>
            <person name="Williams K.H."/>
            <person name="Hubbard S.S."/>
            <person name="Banfield J.F."/>
        </authorList>
    </citation>
    <scope>NUCLEOTIDE SEQUENCE [LARGE SCALE GENOMIC DNA]</scope>
</reference>
<keyword evidence="1" id="KW-0812">Transmembrane</keyword>
<accession>A0A1G2EBZ1</accession>
<evidence type="ECO:0000256" key="1">
    <source>
        <dbReference type="SAM" id="Phobius"/>
    </source>
</evidence>
<dbReference type="InterPro" id="IPR043504">
    <property type="entry name" value="Peptidase_S1_PA_chymotrypsin"/>
</dbReference>
<dbReference type="SUPFAM" id="SSF50494">
    <property type="entry name" value="Trypsin-like serine proteases"/>
    <property type="match status" value="1"/>
</dbReference>
<dbReference type="Pfam" id="PF13365">
    <property type="entry name" value="Trypsin_2"/>
    <property type="match status" value="1"/>
</dbReference>
<dbReference type="PANTHER" id="PTHR22939:SF129">
    <property type="entry name" value="SERINE PROTEASE HTRA2, MITOCHONDRIAL"/>
    <property type="match status" value="1"/>
</dbReference>
<protein>
    <recommendedName>
        <fullName evidence="4">Serine protease</fullName>
    </recommendedName>
</protein>
<feature type="transmembrane region" description="Helical" evidence="1">
    <location>
        <begin position="12"/>
        <end position="33"/>
    </location>
</feature>